<dbReference type="PROSITE" id="PS50881">
    <property type="entry name" value="S5_DSRBD"/>
    <property type="match status" value="1"/>
</dbReference>
<evidence type="ECO:0000259" key="7">
    <source>
        <dbReference type="PROSITE" id="PS50881"/>
    </source>
</evidence>
<dbReference type="GO" id="GO:0019843">
    <property type="term" value="F:rRNA binding"/>
    <property type="evidence" value="ECO:0007669"/>
    <property type="project" value="UniProtKB-KW"/>
</dbReference>
<dbReference type="FunFam" id="3.30.230.10:FF:000002">
    <property type="entry name" value="30S ribosomal protein S5"/>
    <property type="match status" value="1"/>
</dbReference>
<evidence type="ECO:0000256" key="3">
    <source>
        <dbReference type="ARBA" id="ARBA00022884"/>
    </source>
</evidence>
<dbReference type="EMBL" id="UINC01032006">
    <property type="protein sequence ID" value="SVB18971.1"/>
    <property type="molecule type" value="Genomic_DNA"/>
</dbReference>
<dbReference type="SUPFAM" id="SSF54768">
    <property type="entry name" value="dsRNA-binding domain-like"/>
    <property type="match status" value="1"/>
</dbReference>
<dbReference type="HAMAP" id="MF_01307_B">
    <property type="entry name" value="Ribosomal_uS5_B"/>
    <property type="match status" value="1"/>
</dbReference>
<dbReference type="Gene3D" id="3.30.160.20">
    <property type="match status" value="1"/>
</dbReference>
<feature type="region of interest" description="Disordered" evidence="6">
    <location>
        <begin position="146"/>
        <end position="182"/>
    </location>
</feature>
<dbReference type="InterPro" id="IPR013810">
    <property type="entry name" value="Ribosomal_uS5_N"/>
</dbReference>
<evidence type="ECO:0000256" key="4">
    <source>
        <dbReference type="ARBA" id="ARBA00022980"/>
    </source>
</evidence>
<proteinExistence type="inferred from homology"/>
<dbReference type="SUPFAM" id="SSF54211">
    <property type="entry name" value="Ribosomal protein S5 domain 2-like"/>
    <property type="match status" value="1"/>
</dbReference>
<dbReference type="GO" id="GO:0003735">
    <property type="term" value="F:structural constituent of ribosome"/>
    <property type="evidence" value="ECO:0007669"/>
    <property type="project" value="InterPro"/>
</dbReference>
<evidence type="ECO:0000256" key="1">
    <source>
        <dbReference type="ARBA" id="ARBA00008945"/>
    </source>
</evidence>
<dbReference type="GO" id="GO:0005737">
    <property type="term" value="C:cytoplasm"/>
    <property type="evidence" value="ECO:0007669"/>
    <property type="project" value="UniProtKB-ARBA"/>
</dbReference>
<accession>A0A382BZQ1</accession>
<name>A0A382BZQ1_9ZZZZ</name>
<keyword evidence="3" id="KW-0694">RNA-binding</keyword>
<keyword evidence="2" id="KW-0699">rRNA-binding</keyword>
<evidence type="ECO:0000313" key="8">
    <source>
        <dbReference type="EMBL" id="SVB18971.1"/>
    </source>
</evidence>
<dbReference type="InterPro" id="IPR000851">
    <property type="entry name" value="Ribosomal_uS5"/>
</dbReference>
<protein>
    <recommendedName>
        <fullName evidence="7">S5 DRBM domain-containing protein</fullName>
    </recommendedName>
</protein>
<dbReference type="GO" id="GO:0015935">
    <property type="term" value="C:small ribosomal subunit"/>
    <property type="evidence" value="ECO:0007669"/>
    <property type="project" value="InterPro"/>
</dbReference>
<sequence>VAPENTQNLTERVLLIRRIAKVTAGGKNMRFNAMVAVGDGKNVVGIGLGKAAAVPDAVRKGVAIARRNLIEVPLIGNTIPHDIVTRYHASKVMLKPAVDGTGVVAGATIRAVIDLAGIKDVLTKAIGNTNPINLSKATMDALASLRDPKTEVARRRAIRTPAATPKSPAPGTLETPTESTSE</sequence>
<organism evidence="8">
    <name type="scientific">marine metagenome</name>
    <dbReference type="NCBI Taxonomy" id="408172"/>
    <lineage>
        <taxon>unclassified sequences</taxon>
        <taxon>metagenomes</taxon>
        <taxon>ecological metagenomes</taxon>
    </lineage>
</organism>
<dbReference type="InterPro" id="IPR005712">
    <property type="entry name" value="Ribosomal_uS5_bac-type"/>
</dbReference>
<evidence type="ECO:0000256" key="2">
    <source>
        <dbReference type="ARBA" id="ARBA00022730"/>
    </source>
</evidence>
<keyword evidence="4" id="KW-0689">Ribosomal protein</keyword>
<reference evidence="8" key="1">
    <citation type="submission" date="2018-05" db="EMBL/GenBank/DDBJ databases">
        <authorList>
            <person name="Lanie J.A."/>
            <person name="Ng W.-L."/>
            <person name="Kazmierczak K.M."/>
            <person name="Andrzejewski T.M."/>
            <person name="Davidsen T.M."/>
            <person name="Wayne K.J."/>
            <person name="Tettelin H."/>
            <person name="Glass J.I."/>
            <person name="Rusch D."/>
            <person name="Podicherti R."/>
            <person name="Tsui H.-C.T."/>
            <person name="Winkler M.E."/>
        </authorList>
    </citation>
    <scope>NUCLEOTIDE SEQUENCE</scope>
</reference>
<dbReference type="PANTHER" id="PTHR48277">
    <property type="entry name" value="MITOCHONDRIAL RIBOSOMAL PROTEIN S5"/>
    <property type="match status" value="1"/>
</dbReference>
<dbReference type="Pfam" id="PF03719">
    <property type="entry name" value="Ribosomal_S5_C"/>
    <property type="match status" value="1"/>
</dbReference>
<dbReference type="NCBIfam" id="TIGR01021">
    <property type="entry name" value="rpsE_bact"/>
    <property type="match status" value="1"/>
</dbReference>
<feature type="non-terminal residue" evidence="8">
    <location>
        <position position="1"/>
    </location>
</feature>
<evidence type="ECO:0000256" key="6">
    <source>
        <dbReference type="SAM" id="MobiDB-lite"/>
    </source>
</evidence>
<dbReference type="InterPro" id="IPR005324">
    <property type="entry name" value="Ribosomal_uS5_C"/>
</dbReference>
<feature type="domain" description="S5 DRBM" evidence="7">
    <location>
        <begin position="9"/>
        <end position="72"/>
    </location>
</feature>
<dbReference type="PANTHER" id="PTHR48277:SF1">
    <property type="entry name" value="MITOCHONDRIAL RIBOSOMAL PROTEIN S5"/>
    <property type="match status" value="1"/>
</dbReference>
<gene>
    <name evidence="8" type="ORF">METZ01_LOCUS171825</name>
</gene>
<comment type="similarity">
    <text evidence="1">Belongs to the universal ribosomal protein uS5 family.</text>
</comment>
<dbReference type="InterPro" id="IPR014721">
    <property type="entry name" value="Ribsml_uS5_D2-typ_fold_subgr"/>
</dbReference>
<evidence type="ECO:0000256" key="5">
    <source>
        <dbReference type="ARBA" id="ARBA00023274"/>
    </source>
</evidence>
<keyword evidence="5" id="KW-0687">Ribonucleoprotein</keyword>
<dbReference type="AlphaFoldDB" id="A0A382BZQ1"/>
<dbReference type="InterPro" id="IPR020568">
    <property type="entry name" value="Ribosomal_Su5_D2-typ_SF"/>
</dbReference>
<dbReference type="Gene3D" id="3.30.230.10">
    <property type="match status" value="1"/>
</dbReference>
<dbReference type="GO" id="GO:0006412">
    <property type="term" value="P:translation"/>
    <property type="evidence" value="ECO:0007669"/>
    <property type="project" value="InterPro"/>
</dbReference>
<dbReference type="Pfam" id="PF00333">
    <property type="entry name" value="Ribosomal_S5"/>
    <property type="match status" value="1"/>
</dbReference>